<accession>A0A8X6K7G0</accession>
<protein>
    <submittedName>
        <fullName evidence="1">Uncharacterized protein</fullName>
    </submittedName>
</protein>
<gene>
    <name evidence="1" type="ORF">NPIL_123361</name>
</gene>
<organism evidence="1 2">
    <name type="scientific">Nephila pilipes</name>
    <name type="common">Giant wood spider</name>
    <name type="synonym">Nephila maculata</name>
    <dbReference type="NCBI Taxonomy" id="299642"/>
    <lineage>
        <taxon>Eukaryota</taxon>
        <taxon>Metazoa</taxon>
        <taxon>Ecdysozoa</taxon>
        <taxon>Arthropoda</taxon>
        <taxon>Chelicerata</taxon>
        <taxon>Arachnida</taxon>
        <taxon>Araneae</taxon>
        <taxon>Araneomorphae</taxon>
        <taxon>Entelegynae</taxon>
        <taxon>Araneoidea</taxon>
        <taxon>Nephilidae</taxon>
        <taxon>Nephila</taxon>
    </lineage>
</organism>
<reference evidence="1" key="1">
    <citation type="submission" date="2020-08" db="EMBL/GenBank/DDBJ databases">
        <title>Multicomponent nature underlies the extraordinary mechanical properties of spider dragline silk.</title>
        <authorList>
            <person name="Kono N."/>
            <person name="Nakamura H."/>
            <person name="Mori M."/>
            <person name="Yoshida Y."/>
            <person name="Ohtoshi R."/>
            <person name="Malay A.D."/>
            <person name="Moran D.A.P."/>
            <person name="Tomita M."/>
            <person name="Numata K."/>
            <person name="Arakawa K."/>
        </authorList>
    </citation>
    <scope>NUCLEOTIDE SEQUENCE</scope>
</reference>
<evidence type="ECO:0000313" key="2">
    <source>
        <dbReference type="Proteomes" id="UP000887013"/>
    </source>
</evidence>
<evidence type="ECO:0000313" key="1">
    <source>
        <dbReference type="EMBL" id="GFS29262.1"/>
    </source>
</evidence>
<keyword evidence="2" id="KW-1185">Reference proteome</keyword>
<dbReference type="AlphaFoldDB" id="A0A8X6K7G0"/>
<dbReference type="EMBL" id="BMAW01041544">
    <property type="protein sequence ID" value="GFS29262.1"/>
    <property type="molecule type" value="Genomic_DNA"/>
</dbReference>
<name>A0A8X6K7G0_NEPPI</name>
<proteinExistence type="predicted"/>
<sequence length="181" mass="21020">MHTNSKELERLWIENKVSVEGSNCLLDEGVVPLKFLEICWNNKEIDFTLMYQHWLNTYGKAIELKCLYYRLPRELFDPVGFLNPVVIRMKFLLQDILPSALEKQQPIRYDSNIRNLVPILVPQDILTISTRLEEADLSIGEKHPVLLPAKSKFAELLVMRERIAVFYSGVSVTLTQIGRKF</sequence>
<comment type="caution">
    <text evidence="1">The sequence shown here is derived from an EMBL/GenBank/DDBJ whole genome shotgun (WGS) entry which is preliminary data.</text>
</comment>
<dbReference type="Proteomes" id="UP000887013">
    <property type="component" value="Unassembled WGS sequence"/>
</dbReference>